<proteinExistence type="predicted"/>
<accession>A0ABV2NTX5</accession>
<dbReference type="InterPro" id="IPR002686">
    <property type="entry name" value="Transposase_17"/>
</dbReference>
<dbReference type="Pfam" id="PF01797">
    <property type="entry name" value="Y1_Tnp"/>
    <property type="match status" value="1"/>
</dbReference>
<name>A0ABV2NTX5_9HYPH</name>
<sequence>MRKYNVVFIPKGRRKALNGTLRLHLGEVFPALAQQKESRVEEGHFPADHVHRMIAIPPKFAVSPVIGYIKERHPSRRGVWRAQAQLRRAAILGHEVFRIDGRPRRPSSRNGRISAWSS</sequence>
<dbReference type="NCBIfam" id="NF033573">
    <property type="entry name" value="transpos_IS200"/>
    <property type="match status" value="1"/>
</dbReference>
<feature type="domain" description="Transposase IS200-like" evidence="1">
    <location>
        <begin position="3"/>
        <end position="94"/>
    </location>
</feature>
<comment type="caution">
    <text evidence="2">The sequence shown here is derived from an EMBL/GenBank/DDBJ whole genome shotgun (WGS) entry which is preliminary data.</text>
</comment>
<keyword evidence="3" id="KW-1185">Reference proteome</keyword>
<dbReference type="SUPFAM" id="SSF143422">
    <property type="entry name" value="Transposase IS200-like"/>
    <property type="match status" value="1"/>
</dbReference>
<dbReference type="EMBL" id="JBEPNW010000007">
    <property type="protein sequence ID" value="MET3869920.1"/>
    <property type="molecule type" value="Genomic_DNA"/>
</dbReference>
<dbReference type="PANTHER" id="PTHR33360">
    <property type="entry name" value="TRANSPOSASE FOR INSERTION SEQUENCE ELEMENT IS200"/>
    <property type="match status" value="1"/>
</dbReference>
<dbReference type="Gene3D" id="3.30.70.1290">
    <property type="entry name" value="Transposase IS200-like"/>
    <property type="match status" value="1"/>
</dbReference>
<evidence type="ECO:0000313" key="2">
    <source>
        <dbReference type="EMBL" id="MET3869920.1"/>
    </source>
</evidence>
<reference evidence="2 3" key="1">
    <citation type="submission" date="2024-06" db="EMBL/GenBank/DDBJ databases">
        <title>Genomics of switchgrass bacterial isolates.</title>
        <authorList>
            <person name="Shade A."/>
        </authorList>
    </citation>
    <scope>NUCLEOTIDE SEQUENCE [LARGE SCALE GENOMIC DNA]</scope>
    <source>
        <strain evidence="2 3">PvP084</strain>
    </source>
</reference>
<dbReference type="Proteomes" id="UP001549119">
    <property type="component" value="Unassembled WGS sequence"/>
</dbReference>
<organism evidence="2 3">
    <name type="scientific">Methylobacterium radiotolerans</name>
    <dbReference type="NCBI Taxonomy" id="31998"/>
    <lineage>
        <taxon>Bacteria</taxon>
        <taxon>Pseudomonadati</taxon>
        <taxon>Pseudomonadota</taxon>
        <taxon>Alphaproteobacteria</taxon>
        <taxon>Hyphomicrobiales</taxon>
        <taxon>Methylobacteriaceae</taxon>
        <taxon>Methylobacterium</taxon>
    </lineage>
</organism>
<dbReference type="InterPro" id="IPR036515">
    <property type="entry name" value="Transposase_17_sf"/>
</dbReference>
<evidence type="ECO:0000259" key="1">
    <source>
        <dbReference type="SMART" id="SM01321"/>
    </source>
</evidence>
<gene>
    <name evidence="2" type="ORF">ABIC20_007305</name>
</gene>
<dbReference type="SMART" id="SM01321">
    <property type="entry name" value="Y1_Tnp"/>
    <property type="match status" value="1"/>
</dbReference>
<dbReference type="PANTHER" id="PTHR33360:SF2">
    <property type="entry name" value="TRANSPOSASE FOR INSERTION SEQUENCE ELEMENT IS200"/>
    <property type="match status" value="1"/>
</dbReference>
<protein>
    <submittedName>
        <fullName evidence="2">REP element-mobilizing transposase RayT</fullName>
    </submittedName>
</protein>
<evidence type="ECO:0000313" key="3">
    <source>
        <dbReference type="Proteomes" id="UP001549119"/>
    </source>
</evidence>